<evidence type="ECO:0000256" key="1">
    <source>
        <dbReference type="SAM" id="Phobius"/>
    </source>
</evidence>
<keyword evidence="1" id="KW-0812">Transmembrane</keyword>
<gene>
    <name evidence="2" type="ORF">ACFQMN_18545</name>
</gene>
<organism evidence="2 3">
    <name type="scientific">Halobacillus campisalis</name>
    <dbReference type="NCBI Taxonomy" id="435909"/>
    <lineage>
        <taxon>Bacteria</taxon>
        <taxon>Bacillati</taxon>
        <taxon>Bacillota</taxon>
        <taxon>Bacilli</taxon>
        <taxon>Bacillales</taxon>
        <taxon>Bacillaceae</taxon>
        <taxon>Halobacillus</taxon>
    </lineage>
</organism>
<comment type="caution">
    <text evidence="2">The sequence shown here is derived from an EMBL/GenBank/DDBJ whole genome shotgun (WGS) entry which is preliminary data.</text>
</comment>
<feature type="transmembrane region" description="Helical" evidence="1">
    <location>
        <begin position="68"/>
        <end position="89"/>
    </location>
</feature>
<sequence>MFKKIRNAWSLFNPLYLPLITALPVGGWLLVTDIDWNATYLALYILIIMFLTFSGAVEISSEEMKHQILGYVYMTASLVLAGAGLFLWLA</sequence>
<proteinExistence type="predicted"/>
<feature type="transmembrane region" description="Helical" evidence="1">
    <location>
        <begin position="12"/>
        <end position="31"/>
    </location>
</feature>
<dbReference type="RefSeq" id="WP_289215226.1">
    <property type="nucleotide sequence ID" value="NZ_JAPVRC010000002.1"/>
</dbReference>
<keyword evidence="1" id="KW-0472">Membrane</keyword>
<keyword evidence="3" id="KW-1185">Reference proteome</keyword>
<dbReference type="Proteomes" id="UP001596494">
    <property type="component" value="Unassembled WGS sequence"/>
</dbReference>
<evidence type="ECO:0000313" key="3">
    <source>
        <dbReference type="Proteomes" id="UP001596494"/>
    </source>
</evidence>
<name>A0ABW2K9S3_9BACI</name>
<keyword evidence="1" id="KW-1133">Transmembrane helix</keyword>
<dbReference type="EMBL" id="JBHTBY010000017">
    <property type="protein sequence ID" value="MFC7322870.1"/>
    <property type="molecule type" value="Genomic_DNA"/>
</dbReference>
<reference evidence="3" key="1">
    <citation type="journal article" date="2019" name="Int. J. Syst. Evol. Microbiol.">
        <title>The Global Catalogue of Microorganisms (GCM) 10K type strain sequencing project: providing services to taxonomists for standard genome sequencing and annotation.</title>
        <authorList>
            <consortium name="The Broad Institute Genomics Platform"/>
            <consortium name="The Broad Institute Genome Sequencing Center for Infectious Disease"/>
            <person name="Wu L."/>
            <person name="Ma J."/>
        </authorList>
    </citation>
    <scope>NUCLEOTIDE SEQUENCE [LARGE SCALE GENOMIC DNA]</scope>
    <source>
        <strain evidence="3">CCUG 73951</strain>
    </source>
</reference>
<accession>A0ABW2K9S3</accession>
<evidence type="ECO:0000313" key="2">
    <source>
        <dbReference type="EMBL" id="MFC7322870.1"/>
    </source>
</evidence>
<feature type="transmembrane region" description="Helical" evidence="1">
    <location>
        <begin position="37"/>
        <end position="56"/>
    </location>
</feature>
<protein>
    <submittedName>
        <fullName evidence="2">Uncharacterized protein</fullName>
    </submittedName>
</protein>